<proteinExistence type="predicted"/>
<dbReference type="PATRIC" id="fig|104102.7.peg.730"/>
<organism evidence="2 3">
    <name type="scientific">Acetobacter tropicalis</name>
    <dbReference type="NCBI Taxonomy" id="104102"/>
    <lineage>
        <taxon>Bacteria</taxon>
        <taxon>Pseudomonadati</taxon>
        <taxon>Pseudomonadota</taxon>
        <taxon>Alphaproteobacteria</taxon>
        <taxon>Acetobacterales</taxon>
        <taxon>Acetobacteraceae</taxon>
        <taxon>Acetobacter</taxon>
    </lineage>
</organism>
<comment type="caution">
    <text evidence="2">The sequence shown here is derived from an EMBL/GenBank/DDBJ whole genome shotgun (WGS) entry which is preliminary data.</text>
</comment>
<dbReference type="EMBL" id="JOKM01000018">
    <property type="protein sequence ID" value="KGB25539.1"/>
    <property type="molecule type" value="Genomic_DNA"/>
</dbReference>
<protein>
    <recommendedName>
        <fullName evidence="4">Glycosyltransferase 2-like domain-containing protein</fullName>
    </recommendedName>
</protein>
<dbReference type="Proteomes" id="UP000029448">
    <property type="component" value="Unassembled WGS sequence"/>
</dbReference>
<dbReference type="Gene3D" id="3.90.550.10">
    <property type="entry name" value="Spore Coat Polysaccharide Biosynthesis Protein SpsA, Chain A"/>
    <property type="match status" value="1"/>
</dbReference>
<dbReference type="SUPFAM" id="SSF53448">
    <property type="entry name" value="Nucleotide-diphospho-sugar transferases"/>
    <property type="match status" value="1"/>
</dbReference>
<evidence type="ECO:0000313" key="2">
    <source>
        <dbReference type="EMBL" id="KGB25539.1"/>
    </source>
</evidence>
<keyword evidence="3" id="KW-1185">Reference proteome</keyword>
<name>A0A094YXV7_9PROT</name>
<evidence type="ECO:0008006" key="4">
    <source>
        <dbReference type="Google" id="ProtNLM"/>
    </source>
</evidence>
<accession>A0A094YXV7</accession>
<reference evidence="2 3" key="1">
    <citation type="submission" date="2014-06" db="EMBL/GenBank/DDBJ databases">
        <title>Functional and comparative genomic analyses of the Drosophila gut microbiota identify candidate symbiosis factors.</title>
        <authorList>
            <person name="Newell P.D."/>
            <person name="Chaston J.M."/>
            <person name="Douglas A.E."/>
        </authorList>
    </citation>
    <scope>NUCLEOTIDE SEQUENCE [LARGE SCALE GENOMIC DNA]</scope>
    <source>
        <strain evidence="2 3">DmCS_006</strain>
    </source>
</reference>
<dbReference type="AlphaFoldDB" id="A0A094YXV7"/>
<keyword evidence="1" id="KW-0175">Coiled coil</keyword>
<sequence length="351" mass="40424">MVRAKHDAALNKTIKSIVQQNVKLCNIFIINYGLPQKSLDDVQNNLKDCGYLQIVNTQGCWASDLNMALADVVTPYCIICNEGTEWSPDYFRMSCVDLKTIQKKYNSIAAYVCRGTENYGYYVQNIFRNEETHHIQPALEEGFVNISDMIFRNQFSLDQAIFSTSFVKKGKFNPELGHYAYWDFFLQLIFQGNIYATNQQHAFLHYDYKEPSPPWAQNNILQQVDKNAETAFHNHIFRNGIMPESAFYNRVATERGFGHVYHLVHNVTEKMSCLNDTLIQHEKRIDCLDNELNSIKINSHTMSALLKKQEGVMEDIRGVSQSISYNAFLLKAGKVFDGLGKIKRKFLKGEH</sequence>
<dbReference type="STRING" id="104102.AtDm6_0734"/>
<feature type="coiled-coil region" evidence="1">
    <location>
        <begin position="271"/>
        <end position="298"/>
    </location>
</feature>
<evidence type="ECO:0000256" key="1">
    <source>
        <dbReference type="SAM" id="Coils"/>
    </source>
</evidence>
<gene>
    <name evidence="2" type="ORF">AtDm6_0734</name>
</gene>
<dbReference type="InterPro" id="IPR029044">
    <property type="entry name" value="Nucleotide-diphossugar_trans"/>
</dbReference>
<evidence type="ECO:0000313" key="3">
    <source>
        <dbReference type="Proteomes" id="UP000029448"/>
    </source>
</evidence>